<proteinExistence type="predicted"/>
<name>A0A2N9HFG5_FAGSY</name>
<dbReference type="AlphaFoldDB" id="A0A2N9HFG5"/>
<reference evidence="1" key="1">
    <citation type="submission" date="2018-02" db="EMBL/GenBank/DDBJ databases">
        <authorList>
            <person name="Cohen D.B."/>
            <person name="Kent A.D."/>
        </authorList>
    </citation>
    <scope>NUCLEOTIDE SEQUENCE</scope>
</reference>
<gene>
    <name evidence="1" type="ORF">FSB_LOCUS38292</name>
</gene>
<accession>A0A2N9HFG5</accession>
<dbReference type="EMBL" id="OIVN01003334">
    <property type="protein sequence ID" value="SPD10410.1"/>
    <property type="molecule type" value="Genomic_DNA"/>
</dbReference>
<sequence>MGGGCDQGWDAFAQNIEFDVGVGNRVQLWHDRWFGESPLREGDGMLQNWDVTFSRNFNDWDVELVVAFFNLRNTHFPGREGEDDWKMEESGVRCVMGVGRQLIIFRYIALQQVDCGILLSVLLEFIGCVIRSGHGYFVCIRGIGMGSTPLQYGIFNMESCPCVFDVDYLEGTQPAHF</sequence>
<organism evidence="1">
    <name type="scientific">Fagus sylvatica</name>
    <name type="common">Beechnut</name>
    <dbReference type="NCBI Taxonomy" id="28930"/>
    <lineage>
        <taxon>Eukaryota</taxon>
        <taxon>Viridiplantae</taxon>
        <taxon>Streptophyta</taxon>
        <taxon>Embryophyta</taxon>
        <taxon>Tracheophyta</taxon>
        <taxon>Spermatophyta</taxon>
        <taxon>Magnoliopsida</taxon>
        <taxon>eudicotyledons</taxon>
        <taxon>Gunneridae</taxon>
        <taxon>Pentapetalae</taxon>
        <taxon>rosids</taxon>
        <taxon>fabids</taxon>
        <taxon>Fagales</taxon>
        <taxon>Fagaceae</taxon>
        <taxon>Fagus</taxon>
    </lineage>
</organism>
<evidence type="ECO:0000313" key="1">
    <source>
        <dbReference type="EMBL" id="SPD10410.1"/>
    </source>
</evidence>
<protein>
    <submittedName>
        <fullName evidence="1">Uncharacterized protein</fullName>
    </submittedName>
</protein>